<feature type="domain" description="HTH LytTR-type" evidence="3">
    <location>
        <begin position="136"/>
        <end position="235"/>
    </location>
</feature>
<evidence type="ECO:0000259" key="2">
    <source>
        <dbReference type="PROSITE" id="PS50110"/>
    </source>
</evidence>
<name>A0A2P8HT54_CHINA</name>
<organism evidence="4 5">
    <name type="scientific">Chitinophaga niastensis</name>
    <dbReference type="NCBI Taxonomy" id="536980"/>
    <lineage>
        <taxon>Bacteria</taxon>
        <taxon>Pseudomonadati</taxon>
        <taxon>Bacteroidota</taxon>
        <taxon>Chitinophagia</taxon>
        <taxon>Chitinophagales</taxon>
        <taxon>Chitinophagaceae</taxon>
        <taxon>Chitinophaga</taxon>
    </lineage>
</organism>
<evidence type="ECO:0000259" key="3">
    <source>
        <dbReference type="PROSITE" id="PS50930"/>
    </source>
</evidence>
<feature type="modified residue" description="4-aspartylphosphate" evidence="1">
    <location>
        <position position="57"/>
    </location>
</feature>
<dbReference type="Pfam" id="PF00072">
    <property type="entry name" value="Response_reg"/>
    <property type="match status" value="1"/>
</dbReference>
<dbReference type="OrthoDB" id="2168082at2"/>
<sequence>MEQRIKCLVVDDEPFAREIMETYIARLPYLELVAFCENAFDATDILQQHTVDLLFSDIQMPRINGVEMIRSLPNPPLVVFATAFPEYAIEGFELDVVDYLVKPFPFDRFLKAVTKAKNILHQKKEESAKQQAAAHLFVKDNFKLTKVLFDDIYYVEGMKDYVKLVTKQKNIVTYMRMKNLEAILPSDRFIRIHKSYIVQANAIKAIMGNSAELVNNESIIIAKQYKQQLNKILGIAGAGDESK</sequence>
<dbReference type="Proteomes" id="UP000240971">
    <property type="component" value="Unassembled WGS sequence"/>
</dbReference>
<dbReference type="PANTHER" id="PTHR37299">
    <property type="entry name" value="TRANSCRIPTIONAL REGULATOR-RELATED"/>
    <property type="match status" value="1"/>
</dbReference>
<protein>
    <submittedName>
        <fullName evidence="4">LytTR family two component transcriptional regulator</fullName>
    </submittedName>
</protein>
<dbReference type="SMART" id="SM00850">
    <property type="entry name" value="LytTR"/>
    <property type="match status" value="1"/>
</dbReference>
<dbReference type="SMART" id="SM00448">
    <property type="entry name" value="REC"/>
    <property type="match status" value="1"/>
</dbReference>
<reference evidence="4 5" key="1">
    <citation type="submission" date="2018-03" db="EMBL/GenBank/DDBJ databases">
        <title>Genomic Encyclopedia of Archaeal and Bacterial Type Strains, Phase II (KMG-II): from individual species to whole genera.</title>
        <authorList>
            <person name="Goeker M."/>
        </authorList>
    </citation>
    <scope>NUCLEOTIDE SEQUENCE [LARGE SCALE GENOMIC DNA]</scope>
    <source>
        <strain evidence="4 5">DSM 24859</strain>
    </source>
</reference>
<dbReference type="EMBL" id="PYAW01000001">
    <property type="protein sequence ID" value="PSL49406.1"/>
    <property type="molecule type" value="Genomic_DNA"/>
</dbReference>
<dbReference type="SUPFAM" id="SSF52172">
    <property type="entry name" value="CheY-like"/>
    <property type="match status" value="1"/>
</dbReference>
<dbReference type="PROSITE" id="PS50110">
    <property type="entry name" value="RESPONSE_REGULATORY"/>
    <property type="match status" value="1"/>
</dbReference>
<dbReference type="InterPro" id="IPR001789">
    <property type="entry name" value="Sig_transdc_resp-reg_receiver"/>
</dbReference>
<gene>
    <name evidence="4" type="ORF">CLV51_101738</name>
</gene>
<dbReference type="InterPro" id="IPR007492">
    <property type="entry name" value="LytTR_DNA-bd_dom"/>
</dbReference>
<dbReference type="GO" id="GO:0000156">
    <property type="term" value="F:phosphorelay response regulator activity"/>
    <property type="evidence" value="ECO:0007669"/>
    <property type="project" value="InterPro"/>
</dbReference>
<evidence type="ECO:0000256" key="1">
    <source>
        <dbReference type="PROSITE-ProRule" id="PRU00169"/>
    </source>
</evidence>
<evidence type="ECO:0000313" key="4">
    <source>
        <dbReference type="EMBL" id="PSL49406.1"/>
    </source>
</evidence>
<dbReference type="Gene3D" id="2.40.50.1020">
    <property type="entry name" value="LytTr DNA-binding domain"/>
    <property type="match status" value="1"/>
</dbReference>
<feature type="domain" description="Response regulatory" evidence="2">
    <location>
        <begin position="6"/>
        <end position="117"/>
    </location>
</feature>
<keyword evidence="1" id="KW-0597">Phosphoprotein</keyword>
<dbReference type="GO" id="GO:0003677">
    <property type="term" value="F:DNA binding"/>
    <property type="evidence" value="ECO:0007669"/>
    <property type="project" value="InterPro"/>
</dbReference>
<dbReference type="InterPro" id="IPR011006">
    <property type="entry name" value="CheY-like_superfamily"/>
</dbReference>
<dbReference type="Gene3D" id="3.40.50.2300">
    <property type="match status" value="1"/>
</dbReference>
<dbReference type="PROSITE" id="PS50930">
    <property type="entry name" value="HTH_LYTTR"/>
    <property type="match status" value="1"/>
</dbReference>
<proteinExistence type="predicted"/>
<accession>A0A2P8HT54</accession>
<dbReference type="RefSeq" id="WP_106526638.1">
    <property type="nucleotide sequence ID" value="NZ_PYAW01000001.1"/>
</dbReference>
<evidence type="ECO:0000313" key="5">
    <source>
        <dbReference type="Proteomes" id="UP000240971"/>
    </source>
</evidence>
<keyword evidence="5" id="KW-1185">Reference proteome</keyword>
<dbReference type="PANTHER" id="PTHR37299:SF1">
    <property type="entry name" value="STAGE 0 SPORULATION PROTEIN A HOMOLOG"/>
    <property type="match status" value="1"/>
</dbReference>
<dbReference type="AlphaFoldDB" id="A0A2P8HT54"/>
<dbReference type="InterPro" id="IPR046947">
    <property type="entry name" value="LytR-like"/>
</dbReference>
<dbReference type="Pfam" id="PF04397">
    <property type="entry name" value="LytTR"/>
    <property type="match status" value="1"/>
</dbReference>
<comment type="caution">
    <text evidence="4">The sequence shown here is derived from an EMBL/GenBank/DDBJ whole genome shotgun (WGS) entry which is preliminary data.</text>
</comment>